<comment type="subcellular location">
    <subcellularLocation>
        <location evidence="1">Membrane</location>
        <topology evidence="1">Single-pass membrane protein</topology>
    </subcellularLocation>
</comment>
<dbReference type="KEGG" id="gsh:117346278"/>
<accession>A0A6P8P9F6</accession>
<keyword evidence="6" id="KW-1185">Reference proteome</keyword>
<dbReference type="PANTHER" id="PTHR36982">
    <property type="entry name" value="CLCA DOMAIN-CONTAINING PROTEIN"/>
    <property type="match status" value="1"/>
</dbReference>
<evidence type="ECO:0000256" key="4">
    <source>
        <dbReference type="ARBA" id="ARBA00023136"/>
    </source>
</evidence>
<dbReference type="InterPro" id="IPR053081">
    <property type="entry name" value="SIM_Modulators"/>
</dbReference>
<dbReference type="CDD" id="cd20255">
    <property type="entry name" value="CASIMO1_SMIM22"/>
    <property type="match status" value="1"/>
</dbReference>
<dbReference type="Proteomes" id="UP000515159">
    <property type="component" value="Chromosome 2"/>
</dbReference>
<dbReference type="AlphaFoldDB" id="A0A6P8P9F6"/>
<dbReference type="OrthoDB" id="9944050at2759"/>
<dbReference type="GeneID" id="117346278"/>
<keyword evidence="2 5" id="KW-0812">Transmembrane</keyword>
<keyword evidence="3 5" id="KW-1133">Transmembrane helix</keyword>
<sequence length="96" mass="11051">MASFSWKNETLALYEHLSFEAQKIYPFHDGWSTACFVILLLFITAVVSLMLLAFLYEAFNCCCCIKDLYVKDMENQPNPVRALLSTMKERKGTEVV</sequence>
<gene>
    <name evidence="7" type="primary">SMIM18</name>
    <name evidence="8" type="synonym">LOC117353660</name>
</gene>
<organism evidence="6 7">
    <name type="scientific">Geotrypetes seraphini</name>
    <name type="common">Gaboon caecilian</name>
    <name type="synonym">Caecilia seraphini</name>
    <dbReference type="NCBI Taxonomy" id="260995"/>
    <lineage>
        <taxon>Eukaryota</taxon>
        <taxon>Metazoa</taxon>
        <taxon>Chordata</taxon>
        <taxon>Craniata</taxon>
        <taxon>Vertebrata</taxon>
        <taxon>Euteleostomi</taxon>
        <taxon>Amphibia</taxon>
        <taxon>Gymnophiona</taxon>
        <taxon>Geotrypetes</taxon>
    </lineage>
</organism>
<evidence type="ECO:0000256" key="2">
    <source>
        <dbReference type="ARBA" id="ARBA00022692"/>
    </source>
</evidence>
<dbReference type="GO" id="GO:0016020">
    <property type="term" value="C:membrane"/>
    <property type="evidence" value="ECO:0007669"/>
    <property type="project" value="UniProtKB-SubCell"/>
</dbReference>
<dbReference type="RefSeq" id="XP_033785744.1">
    <property type="nucleotide sequence ID" value="XM_033929853.1"/>
</dbReference>
<keyword evidence="4 5" id="KW-0472">Membrane</keyword>
<dbReference type="CTD" id="100507341"/>
<dbReference type="RefSeq" id="XP_033771573.1">
    <property type="nucleotide sequence ID" value="XM_033915682.1"/>
</dbReference>
<reference evidence="7 8" key="1">
    <citation type="submission" date="2025-04" db="UniProtKB">
        <authorList>
            <consortium name="RefSeq"/>
        </authorList>
    </citation>
    <scope>IDENTIFICATION</scope>
</reference>
<protein>
    <submittedName>
        <fullName evidence="7 8">Small integral membrane protein 18</fullName>
    </submittedName>
</protein>
<evidence type="ECO:0000313" key="6">
    <source>
        <dbReference type="Proteomes" id="UP000515159"/>
    </source>
</evidence>
<proteinExistence type="predicted"/>
<dbReference type="InterPro" id="IPR031671">
    <property type="entry name" value="SMIM5/18/22"/>
</dbReference>
<dbReference type="PANTHER" id="PTHR36982:SF1">
    <property type="entry name" value="SMALL INTEGRAL MEMBRANE PROTEIN 18"/>
    <property type="match status" value="1"/>
</dbReference>
<name>A0A6P8P9F6_GEOSA</name>
<evidence type="ECO:0000313" key="7">
    <source>
        <dbReference type="RefSeq" id="XP_033771573.1"/>
    </source>
</evidence>
<dbReference type="Pfam" id="PF15831">
    <property type="entry name" value="SMIM5_18_22"/>
    <property type="match status" value="1"/>
</dbReference>
<dbReference type="KEGG" id="gsh:117353660"/>
<evidence type="ECO:0000256" key="5">
    <source>
        <dbReference type="SAM" id="Phobius"/>
    </source>
</evidence>
<evidence type="ECO:0000256" key="3">
    <source>
        <dbReference type="ARBA" id="ARBA00022989"/>
    </source>
</evidence>
<evidence type="ECO:0000256" key="1">
    <source>
        <dbReference type="ARBA" id="ARBA00004167"/>
    </source>
</evidence>
<dbReference type="Proteomes" id="UP000515159">
    <property type="component" value="Chromosome 1"/>
</dbReference>
<evidence type="ECO:0000313" key="8">
    <source>
        <dbReference type="RefSeq" id="XP_033785744.1"/>
    </source>
</evidence>
<feature type="transmembrane region" description="Helical" evidence="5">
    <location>
        <begin position="33"/>
        <end position="56"/>
    </location>
</feature>